<dbReference type="InterPro" id="IPR015856">
    <property type="entry name" value="ABC_transpr_CbiO/EcfA_su"/>
</dbReference>
<feature type="domain" description="ABC transporter" evidence="10">
    <location>
        <begin position="4"/>
        <end position="232"/>
    </location>
</feature>
<dbReference type="PROSITE" id="PS00211">
    <property type="entry name" value="ABC_TRANSPORTER_1"/>
    <property type="match status" value="1"/>
</dbReference>
<dbReference type="InterPro" id="IPR003439">
    <property type="entry name" value="ABC_transporter-like_ATP-bd"/>
</dbReference>
<dbReference type="EMBL" id="DTAK01000015">
    <property type="protein sequence ID" value="HGU59142.1"/>
    <property type="molecule type" value="Genomic_DNA"/>
</dbReference>
<protein>
    <submittedName>
        <fullName evidence="12">ABC transporter ATP-binding protein</fullName>
    </submittedName>
</protein>
<evidence type="ECO:0000256" key="5">
    <source>
        <dbReference type="ARBA" id="ARBA00022741"/>
    </source>
</evidence>
<evidence type="ECO:0000256" key="9">
    <source>
        <dbReference type="ARBA" id="ARBA00025157"/>
    </source>
</evidence>
<comment type="function">
    <text evidence="9">Probably part of an ABC transporter complex. Responsible for energy coupling to the transport system.</text>
</comment>
<keyword evidence="4" id="KW-1003">Cell membrane</keyword>
<evidence type="ECO:0000313" key="11">
    <source>
        <dbReference type="EMBL" id="HGE66344.1"/>
    </source>
</evidence>
<evidence type="ECO:0000256" key="4">
    <source>
        <dbReference type="ARBA" id="ARBA00022475"/>
    </source>
</evidence>
<keyword evidence="6 12" id="KW-0067">ATP-binding</keyword>
<keyword evidence="5" id="KW-0547">Nucleotide-binding</keyword>
<dbReference type="CDD" id="cd03225">
    <property type="entry name" value="ABC_cobalt_CbiO_domain1"/>
    <property type="match status" value="1"/>
</dbReference>
<dbReference type="InterPro" id="IPR003593">
    <property type="entry name" value="AAA+_ATPase"/>
</dbReference>
<keyword evidence="8" id="KW-0472">Membrane</keyword>
<dbReference type="InterPro" id="IPR017871">
    <property type="entry name" value="ABC_transporter-like_CS"/>
</dbReference>
<evidence type="ECO:0000256" key="2">
    <source>
        <dbReference type="ARBA" id="ARBA00005417"/>
    </source>
</evidence>
<evidence type="ECO:0000256" key="8">
    <source>
        <dbReference type="ARBA" id="ARBA00023136"/>
    </source>
</evidence>
<accession>A0A7C4WJU8</accession>
<dbReference type="InterPro" id="IPR050095">
    <property type="entry name" value="ECF_ABC_transporter_ATP-bd"/>
</dbReference>
<dbReference type="PROSITE" id="PS50893">
    <property type="entry name" value="ABC_TRANSPORTER_2"/>
    <property type="match status" value="1"/>
</dbReference>
<evidence type="ECO:0000256" key="7">
    <source>
        <dbReference type="ARBA" id="ARBA00022967"/>
    </source>
</evidence>
<dbReference type="EMBL" id="DTPI01000028">
    <property type="protein sequence ID" value="HGE66344.1"/>
    <property type="molecule type" value="Genomic_DNA"/>
</dbReference>
<keyword evidence="3" id="KW-0813">Transport</keyword>
<evidence type="ECO:0000259" key="10">
    <source>
        <dbReference type="PROSITE" id="PS50893"/>
    </source>
</evidence>
<dbReference type="AlphaFoldDB" id="A0A7C4WJU8"/>
<comment type="subcellular location">
    <subcellularLocation>
        <location evidence="1">Cell membrane</location>
    </subcellularLocation>
</comment>
<gene>
    <name evidence="12" type="ORF">ENT89_02935</name>
    <name evidence="11" type="ORF">ENX77_04375</name>
</gene>
<comment type="caution">
    <text evidence="12">The sequence shown here is derived from an EMBL/GenBank/DDBJ whole genome shotgun (WGS) entry which is preliminary data.</text>
</comment>
<proteinExistence type="inferred from homology"/>
<name>A0A7C4WJU8_9EURY</name>
<dbReference type="GO" id="GO:0016887">
    <property type="term" value="F:ATP hydrolysis activity"/>
    <property type="evidence" value="ECO:0007669"/>
    <property type="project" value="InterPro"/>
</dbReference>
<evidence type="ECO:0000256" key="1">
    <source>
        <dbReference type="ARBA" id="ARBA00004236"/>
    </source>
</evidence>
<dbReference type="PANTHER" id="PTHR43553">
    <property type="entry name" value="HEAVY METAL TRANSPORTER"/>
    <property type="match status" value="1"/>
</dbReference>
<evidence type="ECO:0000256" key="3">
    <source>
        <dbReference type="ARBA" id="ARBA00022448"/>
    </source>
</evidence>
<dbReference type="InterPro" id="IPR027417">
    <property type="entry name" value="P-loop_NTPase"/>
</dbReference>
<comment type="similarity">
    <text evidence="2">Belongs to the ABC transporter superfamily.</text>
</comment>
<evidence type="ECO:0000256" key="6">
    <source>
        <dbReference type="ARBA" id="ARBA00022840"/>
    </source>
</evidence>
<sequence>MDAIAVRNLSYAYEDRNVLENLTFNIKEGQITSILGPNGAGKTTLFLNLVGILRGRGIIKLFGRDIREYDRRELSKTINMVFQNPDDQLFMPTVFDDIAFGLINLGYDDVEKRVERILKKFEIEHLRDRYPHHLSFGEKKKVAIASVVSMNPRILLLDEPTANLDPVSREELIKIIKDLNRDGMTIVIATHDTELALKSDRVMILNRKIIKEGTPKEIFSDLTLLKENGLDAPQIVKLFIKLGLEIPTDEEEAVKIIKSYLNIGPTSSKPCL</sequence>
<organism evidence="12">
    <name type="scientific">Geoglobus ahangari</name>
    <dbReference type="NCBI Taxonomy" id="113653"/>
    <lineage>
        <taxon>Archaea</taxon>
        <taxon>Methanobacteriati</taxon>
        <taxon>Methanobacteriota</taxon>
        <taxon>Archaeoglobi</taxon>
        <taxon>Archaeoglobales</taxon>
        <taxon>Archaeoglobaceae</taxon>
        <taxon>Geoglobus</taxon>
    </lineage>
</organism>
<dbReference type="GO" id="GO:0042626">
    <property type="term" value="F:ATPase-coupled transmembrane transporter activity"/>
    <property type="evidence" value="ECO:0007669"/>
    <property type="project" value="TreeGrafter"/>
</dbReference>
<dbReference type="SMART" id="SM00382">
    <property type="entry name" value="AAA"/>
    <property type="match status" value="1"/>
</dbReference>
<dbReference type="FunFam" id="3.40.50.300:FF:000224">
    <property type="entry name" value="Energy-coupling factor transporter ATP-binding protein EcfA"/>
    <property type="match status" value="1"/>
</dbReference>
<dbReference type="Pfam" id="PF00005">
    <property type="entry name" value="ABC_tran"/>
    <property type="match status" value="1"/>
</dbReference>
<dbReference type="Gene3D" id="3.40.50.300">
    <property type="entry name" value="P-loop containing nucleotide triphosphate hydrolases"/>
    <property type="match status" value="1"/>
</dbReference>
<dbReference type="GO" id="GO:0005524">
    <property type="term" value="F:ATP binding"/>
    <property type="evidence" value="ECO:0007669"/>
    <property type="project" value="UniProtKB-KW"/>
</dbReference>
<keyword evidence="7" id="KW-1278">Translocase</keyword>
<dbReference type="SUPFAM" id="SSF52540">
    <property type="entry name" value="P-loop containing nucleoside triphosphate hydrolases"/>
    <property type="match status" value="1"/>
</dbReference>
<evidence type="ECO:0000313" key="12">
    <source>
        <dbReference type="EMBL" id="HGU59142.1"/>
    </source>
</evidence>
<reference evidence="12" key="1">
    <citation type="journal article" date="2020" name="mSystems">
        <title>Genome- and Community-Level Interaction Insights into Carbon Utilization and Element Cycling Functions of Hydrothermarchaeota in Hydrothermal Sediment.</title>
        <authorList>
            <person name="Zhou Z."/>
            <person name="Liu Y."/>
            <person name="Xu W."/>
            <person name="Pan J."/>
            <person name="Luo Z.H."/>
            <person name="Li M."/>
        </authorList>
    </citation>
    <scope>NUCLEOTIDE SEQUENCE [LARGE SCALE GENOMIC DNA]</scope>
    <source>
        <strain evidence="12">SpSt-62</strain>
        <strain evidence="11">SpSt-97</strain>
    </source>
</reference>
<dbReference type="GO" id="GO:0043190">
    <property type="term" value="C:ATP-binding cassette (ABC) transporter complex"/>
    <property type="evidence" value="ECO:0007669"/>
    <property type="project" value="TreeGrafter"/>
</dbReference>